<dbReference type="Pfam" id="PF12826">
    <property type="entry name" value="HHH_2"/>
    <property type="match status" value="1"/>
</dbReference>
<evidence type="ECO:0000256" key="12">
    <source>
        <dbReference type="ARBA" id="ARBA00023211"/>
    </source>
</evidence>
<evidence type="ECO:0000256" key="6">
    <source>
        <dbReference type="ARBA" id="ARBA00022723"/>
    </source>
</evidence>
<dbReference type="GO" id="GO:0006260">
    <property type="term" value="P:DNA replication"/>
    <property type="evidence" value="ECO:0007669"/>
    <property type="project" value="UniProtKB-KW"/>
</dbReference>
<dbReference type="InterPro" id="IPR003583">
    <property type="entry name" value="Hlx-hairpin-Hlx_DNA-bd_motif"/>
</dbReference>
<dbReference type="Pfam" id="PF03119">
    <property type="entry name" value="DNA_ligase_ZBD"/>
    <property type="match status" value="1"/>
</dbReference>
<dbReference type="InterPro" id="IPR013840">
    <property type="entry name" value="DNAligase_N"/>
</dbReference>
<dbReference type="EMBL" id="FOBH01000001">
    <property type="protein sequence ID" value="SEK40824.1"/>
    <property type="molecule type" value="Genomic_DNA"/>
</dbReference>
<feature type="binding site" evidence="15">
    <location>
        <position position="419"/>
    </location>
    <ligand>
        <name>Zn(2+)</name>
        <dbReference type="ChEBI" id="CHEBI:29105"/>
    </ligand>
</feature>
<dbReference type="InterPro" id="IPR001357">
    <property type="entry name" value="BRCT_dom"/>
</dbReference>
<dbReference type="PROSITE" id="PS50172">
    <property type="entry name" value="BRCT"/>
    <property type="match status" value="1"/>
</dbReference>
<dbReference type="Pfam" id="PF03120">
    <property type="entry name" value="OB_DNA_ligase"/>
    <property type="match status" value="1"/>
</dbReference>
<dbReference type="InterPro" id="IPR004149">
    <property type="entry name" value="Znf_DNAligase_C4"/>
</dbReference>
<dbReference type="FunFam" id="1.10.150.20:FF:000007">
    <property type="entry name" value="DNA ligase"/>
    <property type="match status" value="1"/>
</dbReference>
<keyword evidence="11 15" id="KW-0234">DNA repair</keyword>
<dbReference type="InterPro" id="IPR041663">
    <property type="entry name" value="DisA/LigA_HHH"/>
</dbReference>
<dbReference type="PANTHER" id="PTHR23389:SF9">
    <property type="entry name" value="DNA LIGASE"/>
    <property type="match status" value="1"/>
</dbReference>
<dbReference type="EC" id="6.5.1.2" evidence="2 15"/>
<name>A0A1H7GS14_9PROT</name>
<dbReference type="RefSeq" id="WP_090826428.1">
    <property type="nucleotide sequence ID" value="NZ_FOBH01000001.1"/>
</dbReference>
<dbReference type="SMART" id="SM00278">
    <property type="entry name" value="HhH1"/>
    <property type="match status" value="3"/>
</dbReference>
<feature type="binding site" evidence="15">
    <location>
        <begin position="36"/>
        <end position="40"/>
    </location>
    <ligand>
        <name>NAD(+)</name>
        <dbReference type="ChEBI" id="CHEBI:57540"/>
    </ligand>
</feature>
<dbReference type="SMART" id="SM00292">
    <property type="entry name" value="BRCT"/>
    <property type="match status" value="1"/>
</dbReference>
<protein>
    <recommendedName>
        <fullName evidence="3 15">DNA ligase</fullName>
        <ecNumber evidence="2 15">6.5.1.2</ecNumber>
    </recommendedName>
    <alternativeName>
        <fullName evidence="15">Polydeoxyribonucleotide synthase [NAD(+)]</fullName>
    </alternativeName>
</protein>
<dbReference type="GO" id="GO:0005829">
    <property type="term" value="C:cytosol"/>
    <property type="evidence" value="ECO:0007669"/>
    <property type="project" value="TreeGrafter"/>
</dbReference>
<dbReference type="Pfam" id="PF00533">
    <property type="entry name" value="BRCT"/>
    <property type="match status" value="1"/>
</dbReference>
<feature type="binding site" evidence="15">
    <location>
        <position position="416"/>
    </location>
    <ligand>
        <name>Zn(2+)</name>
        <dbReference type="ChEBI" id="CHEBI:29105"/>
    </ligand>
</feature>
<dbReference type="InterPro" id="IPR001679">
    <property type="entry name" value="DNA_ligase"/>
</dbReference>
<feature type="binding site" evidence="15">
    <location>
        <position position="322"/>
    </location>
    <ligand>
        <name>NAD(+)</name>
        <dbReference type="ChEBI" id="CHEBI:57540"/>
    </ligand>
</feature>
<dbReference type="PROSITE" id="PS01055">
    <property type="entry name" value="DNA_LIGASE_N1"/>
    <property type="match status" value="1"/>
</dbReference>
<keyword evidence="12 15" id="KW-0464">Manganese</keyword>
<dbReference type="GO" id="GO:0003677">
    <property type="term" value="F:DNA binding"/>
    <property type="evidence" value="ECO:0007669"/>
    <property type="project" value="InterPro"/>
</dbReference>
<dbReference type="PROSITE" id="PS01056">
    <property type="entry name" value="DNA_LIGASE_N2"/>
    <property type="match status" value="1"/>
</dbReference>
<dbReference type="PIRSF" id="PIRSF001604">
    <property type="entry name" value="LigA"/>
    <property type="match status" value="1"/>
</dbReference>
<dbReference type="Gene3D" id="6.20.10.30">
    <property type="match status" value="1"/>
</dbReference>
<dbReference type="GO" id="GO:0046872">
    <property type="term" value="F:metal ion binding"/>
    <property type="evidence" value="ECO:0007669"/>
    <property type="project" value="UniProtKB-KW"/>
</dbReference>
<evidence type="ECO:0000256" key="10">
    <source>
        <dbReference type="ARBA" id="ARBA00023027"/>
    </source>
</evidence>
<dbReference type="SUPFAM" id="SSF47781">
    <property type="entry name" value="RuvA domain 2-like"/>
    <property type="match status" value="1"/>
</dbReference>
<feature type="binding site" evidence="15">
    <location>
        <position position="139"/>
    </location>
    <ligand>
        <name>NAD(+)</name>
        <dbReference type="ChEBI" id="CHEBI:57540"/>
    </ligand>
</feature>
<dbReference type="Gene3D" id="2.40.50.140">
    <property type="entry name" value="Nucleic acid-binding proteins"/>
    <property type="match status" value="1"/>
</dbReference>
<dbReference type="Pfam" id="PF14520">
    <property type="entry name" value="HHH_5"/>
    <property type="match status" value="1"/>
</dbReference>
<evidence type="ECO:0000256" key="7">
    <source>
        <dbReference type="ARBA" id="ARBA00022763"/>
    </source>
</evidence>
<dbReference type="Gene3D" id="1.10.150.20">
    <property type="entry name" value="5' to 3' exonuclease, C-terminal subdomain"/>
    <property type="match status" value="2"/>
</dbReference>
<evidence type="ECO:0000313" key="18">
    <source>
        <dbReference type="EMBL" id="SEK40824.1"/>
    </source>
</evidence>
<dbReference type="FunFam" id="2.40.50.140:FF:000012">
    <property type="entry name" value="DNA ligase"/>
    <property type="match status" value="1"/>
</dbReference>
<dbReference type="SUPFAM" id="SSF56091">
    <property type="entry name" value="DNA ligase/mRNA capping enzyme, catalytic domain"/>
    <property type="match status" value="1"/>
</dbReference>
<evidence type="ECO:0000256" key="11">
    <source>
        <dbReference type="ARBA" id="ARBA00023204"/>
    </source>
</evidence>
<keyword evidence="5 15" id="KW-0235">DNA replication</keyword>
<dbReference type="GO" id="GO:0003911">
    <property type="term" value="F:DNA ligase (NAD+) activity"/>
    <property type="evidence" value="ECO:0007669"/>
    <property type="project" value="UniProtKB-UniRule"/>
</dbReference>
<dbReference type="STRING" id="1233.SAMN05216387_101365"/>
<evidence type="ECO:0000313" key="19">
    <source>
        <dbReference type="Proteomes" id="UP000198620"/>
    </source>
</evidence>
<evidence type="ECO:0000256" key="5">
    <source>
        <dbReference type="ARBA" id="ARBA00022705"/>
    </source>
</evidence>
<dbReference type="InterPro" id="IPR033136">
    <property type="entry name" value="DNA_ligase_CS"/>
</dbReference>
<gene>
    <name evidence="15" type="primary">ligA</name>
    <name evidence="18" type="ORF">SAMN05216387_101365</name>
</gene>
<evidence type="ECO:0000256" key="16">
    <source>
        <dbReference type="RuleBase" id="RU000618"/>
    </source>
</evidence>
<evidence type="ECO:0000256" key="2">
    <source>
        <dbReference type="ARBA" id="ARBA00012722"/>
    </source>
</evidence>
<keyword evidence="4 15" id="KW-0436">Ligase</keyword>
<feature type="binding site" evidence="15">
    <location>
        <position position="116"/>
    </location>
    <ligand>
        <name>NAD(+)</name>
        <dbReference type="ChEBI" id="CHEBI:57540"/>
    </ligand>
</feature>
<dbReference type="FunFam" id="3.30.470.30:FF:000001">
    <property type="entry name" value="DNA ligase"/>
    <property type="match status" value="1"/>
</dbReference>
<dbReference type="InterPro" id="IPR004150">
    <property type="entry name" value="NAD_DNA_ligase_OB"/>
</dbReference>
<comment type="function">
    <text evidence="1 15">DNA ligase that catalyzes the formation of phosphodiester linkages between 5'-phosphoryl and 3'-hydroxyl groups in double-stranded DNA using NAD as a coenzyme and as the energy source for the reaction. It is essential for DNA replication and repair of damaged DNA.</text>
</comment>
<keyword evidence="19" id="KW-1185">Reference proteome</keyword>
<dbReference type="Gene3D" id="3.40.50.10190">
    <property type="entry name" value="BRCT domain"/>
    <property type="match status" value="1"/>
</dbReference>
<sequence>MSEYPEHIWRRARELRETIELHNYNYYSLDAPTIPDAEYDELFRELQELERHYPELVTPDSPTQRIGAAALKEFSKVHHRTPMLSLGNAFSAAEVEAFDRRVRQTLGTDEVEYAVEPKFDGLAISLCYEKGVLATGATRGDGYIGEDVTRNLRTIRAIPLRLQPNRDNTAVPAFMEVRGEVLMLRSDFEKLNRQQREKNEREFINPRNAAAGSLRQLDPGITASRRLTFFAYGIGACEGGDLPHDKQNHVMDYLESLKFPVMRERDTVLGVAGLLEYHGKISGMREQLAYEIDGAVYKVNDLAQQEKLGFVSRAPRFAIAHKFPAQEATTQVLGITVHVGRTGALTPVARLRPVFVGGVTVTNATLHNEDEIRRKDVMIGDSVIVRRAGDVIPEVVAVQKEKRSADARFFAMPTHCPVCGSKAVRLPGEALTRCTGGLFCPAQRKQSILHFASRRAMNIRGLGDKLVDHLVDRAIIETPADLYKLDATAVAALERMAEKSARNIVNAIEKSKDTTLARIIYSLGIRNVGETTARDLARHFGRLDRLMAANAESLQQVGDVGPVVAQSITSFFNEAHNVEVIRQLRARGVHWQESEDTGQTKAGLSPHKGFDADKVAGKTFVLTGSLPNLSREDARDRIESAGGKVTGSVSRNTDYVVTGVDPGSKYDKAVELGIAILDEAGLLQLLQNSQADSRLDSRLIPSLNP</sequence>
<dbReference type="AlphaFoldDB" id="A0A1H7GS14"/>
<comment type="caution">
    <text evidence="15">Lacks conserved residue(s) required for the propagation of feature annotation.</text>
</comment>
<evidence type="ECO:0000256" key="15">
    <source>
        <dbReference type="HAMAP-Rule" id="MF_01588"/>
    </source>
</evidence>
<feature type="binding site" evidence="15">
    <location>
        <begin position="85"/>
        <end position="86"/>
    </location>
    <ligand>
        <name>NAD(+)</name>
        <dbReference type="ChEBI" id="CHEBI:57540"/>
    </ligand>
</feature>
<feature type="binding site" evidence="15">
    <location>
        <position position="180"/>
    </location>
    <ligand>
        <name>NAD(+)</name>
        <dbReference type="ChEBI" id="CHEBI:57540"/>
    </ligand>
</feature>
<feature type="binding site" evidence="15">
    <location>
        <position position="298"/>
    </location>
    <ligand>
        <name>NAD(+)</name>
        <dbReference type="ChEBI" id="CHEBI:57540"/>
    </ligand>
</feature>
<dbReference type="NCBIfam" id="TIGR00575">
    <property type="entry name" value="dnlj"/>
    <property type="match status" value="1"/>
</dbReference>
<proteinExistence type="inferred from homology"/>
<dbReference type="InterPro" id="IPR012340">
    <property type="entry name" value="NA-bd_OB-fold"/>
</dbReference>
<comment type="catalytic activity">
    <reaction evidence="13 15 16">
        <text>NAD(+) + (deoxyribonucleotide)n-3'-hydroxyl + 5'-phospho-(deoxyribonucleotide)m = (deoxyribonucleotide)n+m + AMP + beta-nicotinamide D-nucleotide.</text>
        <dbReference type="EC" id="6.5.1.2"/>
    </reaction>
</comment>
<dbReference type="Pfam" id="PF01653">
    <property type="entry name" value="DNA_ligase_aden"/>
    <property type="match status" value="1"/>
</dbReference>
<dbReference type="InterPro" id="IPR018239">
    <property type="entry name" value="DNA_ligase_AS"/>
</dbReference>
<dbReference type="Gene3D" id="1.10.287.610">
    <property type="entry name" value="Helix hairpin bin"/>
    <property type="match status" value="1"/>
</dbReference>
<dbReference type="Gene3D" id="3.30.470.30">
    <property type="entry name" value="DNA ligase/mRNA capping enzyme"/>
    <property type="match status" value="1"/>
</dbReference>
<dbReference type="SUPFAM" id="SSF50249">
    <property type="entry name" value="Nucleic acid-binding proteins"/>
    <property type="match status" value="1"/>
</dbReference>
<dbReference type="InterPro" id="IPR010994">
    <property type="entry name" value="RuvA_2-like"/>
</dbReference>
<organism evidence="18 19">
    <name type="scientific">Nitrosovibrio tenuis</name>
    <dbReference type="NCBI Taxonomy" id="1233"/>
    <lineage>
        <taxon>Bacteria</taxon>
        <taxon>Pseudomonadati</taxon>
        <taxon>Pseudomonadota</taxon>
        <taxon>Betaproteobacteria</taxon>
        <taxon>Nitrosomonadales</taxon>
        <taxon>Nitrosomonadaceae</taxon>
        <taxon>Nitrosovibrio</taxon>
    </lineage>
</organism>
<evidence type="ECO:0000256" key="13">
    <source>
        <dbReference type="ARBA" id="ARBA00034005"/>
    </source>
</evidence>
<evidence type="ECO:0000256" key="9">
    <source>
        <dbReference type="ARBA" id="ARBA00022842"/>
    </source>
</evidence>
<dbReference type="CDD" id="cd00114">
    <property type="entry name" value="LIGANc"/>
    <property type="match status" value="1"/>
</dbReference>
<accession>A0A1H7GS14</accession>
<dbReference type="SMART" id="SM00532">
    <property type="entry name" value="LIGANc"/>
    <property type="match status" value="1"/>
</dbReference>
<evidence type="ECO:0000256" key="3">
    <source>
        <dbReference type="ARBA" id="ARBA00013308"/>
    </source>
</evidence>
<dbReference type="SUPFAM" id="SSF52113">
    <property type="entry name" value="BRCT domain"/>
    <property type="match status" value="1"/>
</dbReference>
<evidence type="ECO:0000256" key="4">
    <source>
        <dbReference type="ARBA" id="ARBA00022598"/>
    </source>
</evidence>
<keyword evidence="10 15" id="KW-0520">NAD</keyword>
<keyword evidence="6 15" id="KW-0479">Metal-binding</keyword>
<comment type="similarity">
    <text evidence="14 15">Belongs to the NAD-dependent DNA ligase family. LigA subfamily.</text>
</comment>
<dbReference type="InterPro" id="IPR013839">
    <property type="entry name" value="DNAligase_adenylation"/>
</dbReference>
<dbReference type="InterPro" id="IPR036420">
    <property type="entry name" value="BRCT_dom_sf"/>
</dbReference>
<dbReference type="GO" id="GO:0006281">
    <property type="term" value="P:DNA repair"/>
    <property type="evidence" value="ECO:0007669"/>
    <property type="project" value="UniProtKB-KW"/>
</dbReference>
<dbReference type="NCBIfam" id="NF005932">
    <property type="entry name" value="PRK07956.1"/>
    <property type="match status" value="1"/>
</dbReference>
<keyword evidence="9 15" id="KW-0460">Magnesium</keyword>
<evidence type="ECO:0000256" key="8">
    <source>
        <dbReference type="ARBA" id="ARBA00022833"/>
    </source>
</evidence>
<dbReference type="FunFam" id="1.10.287.610:FF:000002">
    <property type="entry name" value="DNA ligase"/>
    <property type="match status" value="1"/>
</dbReference>
<evidence type="ECO:0000256" key="1">
    <source>
        <dbReference type="ARBA" id="ARBA00004067"/>
    </source>
</evidence>
<feature type="domain" description="BRCT" evidence="17">
    <location>
        <begin position="610"/>
        <end position="690"/>
    </location>
</feature>
<evidence type="ECO:0000259" key="17">
    <source>
        <dbReference type="PROSITE" id="PS50172"/>
    </source>
</evidence>
<dbReference type="OrthoDB" id="9759736at2"/>
<evidence type="ECO:0000256" key="14">
    <source>
        <dbReference type="ARBA" id="ARBA00060881"/>
    </source>
</evidence>
<dbReference type="HAMAP" id="MF_01588">
    <property type="entry name" value="DNA_ligase_A"/>
    <property type="match status" value="1"/>
</dbReference>
<dbReference type="PANTHER" id="PTHR23389">
    <property type="entry name" value="CHROMOSOME TRANSMISSION FIDELITY FACTOR 18"/>
    <property type="match status" value="1"/>
</dbReference>
<reference evidence="18 19" key="1">
    <citation type="submission" date="2016-10" db="EMBL/GenBank/DDBJ databases">
        <authorList>
            <person name="de Groot N.N."/>
        </authorList>
    </citation>
    <scope>NUCLEOTIDE SEQUENCE [LARGE SCALE GENOMIC DNA]</scope>
    <source>
        <strain evidence="18 19">Nv1</strain>
    </source>
</reference>
<keyword evidence="8 15" id="KW-0862">Zinc</keyword>
<dbReference type="FunFam" id="1.10.150.20:FF:000006">
    <property type="entry name" value="DNA ligase"/>
    <property type="match status" value="1"/>
</dbReference>
<dbReference type="Proteomes" id="UP000198620">
    <property type="component" value="Unassembled WGS sequence"/>
</dbReference>
<feature type="binding site" evidence="15">
    <location>
        <position position="440"/>
    </location>
    <ligand>
        <name>Zn(2+)</name>
        <dbReference type="ChEBI" id="CHEBI:29105"/>
    </ligand>
</feature>
<keyword evidence="7 15" id="KW-0227">DNA damage</keyword>
<comment type="cofactor">
    <cofactor evidence="15">
        <name>Mg(2+)</name>
        <dbReference type="ChEBI" id="CHEBI:18420"/>
    </cofactor>
    <cofactor evidence="15">
        <name>Mn(2+)</name>
        <dbReference type="ChEBI" id="CHEBI:29035"/>
    </cofactor>
</comment>
<feature type="active site" description="N6-AMP-lysine intermediate" evidence="15">
    <location>
        <position position="118"/>
    </location>
</feature>